<reference evidence="1" key="2">
    <citation type="submission" date="2006-01" db="EMBL/GenBank/DDBJ databases">
        <authorList>
            <person name="Genoscope"/>
        </authorList>
    </citation>
    <scope>NUCLEOTIDE SEQUENCE</scope>
</reference>
<organism evidence="1">
    <name type="scientific">Kuenenia stuttgartiensis</name>
    <dbReference type="NCBI Taxonomy" id="174633"/>
    <lineage>
        <taxon>Bacteria</taxon>
        <taxon>Pseudomonadati</taxon>
        <taxon>Planctomycetota</taxon>
        <taxon>Candidatus Brocadiia</taxon>
        <taxon>Candidatus Brocadiales</taxon>
        <taxon>Candidatus Brocadiaceae</taxon>
        <taxon>Candidatus Kuenenia</taxon>
    </lineage>
</organism>
<dbReference type="OrthoDB" id="9921798at2"/>
<dbReference type="EMBL" id="LT934425">
    <property type="protein sequence ID" value="SOH05644.1"/>
    <property type="molecule type" value="Genomic_DNA"/>
</dbReference>
<dbReference type="KEGG" id="kst:KSMBR1_3167"/>
<dbReference type="EMBL" id="CT573074">
    <property type="protein sequence ID" value="CAJ70900.1"/>
    <property type="molecule type" value="Genomic_DNA"/>
</dbReference>
<keyword evidence="3" id="KW-1185">Reference proteome</keyword>
<dbReference type="RefSeq" id="WP_157820656.1">
    <property type="nucleotide sequence ID" value="NZ_CP049055.1"/>
</dbReference>
<reference evidence="3" key="4">
    <citation type="submission" date="2017-10" db="EMBL/GenBank/DDBJ databases">
        <authorList>
            <person name="Frank J."/>
        </authorList>
    </citation>
    <scope>NUCLEOTIDE SEQUENCE [LARGE SCALE GENOMIC DNA]</scope>
</reference>
<accession>Q1PUK1</accession>
<evidence type="ECO:0000313" key="3">
    <source>
        <dbReference type="Proteomes" id="UP000221734"/>
    </source>
</evidence>
<evidence type="ECO:0000313" key="2">
    <source>
        <dbReference type="EMBL" id="SOH05644.1"/>
    </source>
</evidence>
<gene>
    <name evidence="2" type="ORF">KSMBR1_3167</name>
    <name evidence="1" type="ORF">kustb0155</name>
</gene>
<dbReference type="AlphaFoldDB" id="Q1PUK1"/>
<reference evidence="2" key="3">
    <citation type="submission" date="2017-10" db="EMBL/GenBank/DDBJ databases">
        <authorList>
            <person name="Banno H."/>
            <person name="Chua N.-H."/>
        </authorList>
    </citation>
    <scope>NUCLEOTIDE SEQUENCE [LARGE SCALE GENOMIC DNA]</scope>
    <source>
        <strain evidence="2">Kuenenia_mbr1_ru-nijmegen</strain>
    </source>
</reference>
<proteinExistence type="predicted"/>
<protein>
    <submittedName>
        <fullName evidence="1">Uncharacterized protein</fullName>
    </submittedName>
</protein>
<sequence>MKFLKYHMSDDNKSHIPKLILAGVIGVLAGSWWKSAKIAESKKSRAECESPDFVNEACYKINELLNELEILDEMEDEDDFRDVLAEYLTKYTDFEIELTPNTLIGQPDILIGGVLALEVKYNPNKSEMDRCIGQCAGYSREWVTWIILYDTPPSRINYISEVLVDKGLDYIPIISF</sequence>
<reference evidence="1" key="1">
    <citation type="journal article" date="2006" name="Nature">
        <title>Deciphering the evolution and metabolism of an anammox bacterium from a community genome.</title>
        <authorList>
            <person name="Strous M."/>
            <person name="Pelletier E."/>
            <person name="Mangenot S."/>
            <person name="Rattei T."/>
            <person name="Lehner A."/>
            <person name="Taylor M.W."/>
            <person name="Horn M."/>
            <person name="Daims H."/>
            <person name="Bartol-Mavel D."/>
            <person name="Wincker P."/>
            <person name="Barbe V."/>
            <person name="Fonknechten N."/>
            <person name="Vallenet D."/>
            <person name="Segurens B."/>
            <person name="Schenowitz-Truong C."/>
            <person name="Medigue C."/>
            <person name="Collingro A."/>
            <person name="Snel B."/>
            <person name="Dutilh B.E."/>
            <person name="OpDenCamp H.J.M."/>
            <person name="vanDerDrift C."/>
            <person name="Cirpus I."/>
            <person name="vanDePas-Schoonen K.T."/>
            <person name="Harhangi H.R."/>
            <person name="vanNiftrik L."/>
            <person name="Schmid M."/>
            <person name="Keltjens J."/>
            <person name="vanDeVossenberg J."/>
            <person name="Kartal B."/>
            <person name="Meier H."/>
            <person name="Frishman D."/>
            <person name="Huynen M.A."/>
            <person name="Mewes H."/>
            <person name="Weissenbach J."/>
            <person name="Jetten M.S.M."/>
            <person name="Wagner M."/>
            <person name="LePaslier D."/>
        </authorList>
    </citation>
    <scope>NUCLEOTIDE SEQUENCE</scope>
</reference>
<name>Q1PUK1_KUEST</name>
<evidence type="ECO:0000313" key="1">
    <source>
        <dbReference type="EMBL" id="CAJ70900.1"/>
    </source>
</evidence>
<dbReference type="Proteomes" id="UP000221734">
    <property type="component" value="Chromosome Kuenenia_stuttgartiensis_MBR1"/>
</dbReference>